<dbReference type="InterPro" id="IPR050199">
    <property type="entry name" value="IgHV"/>
</dbReference>
<reference evidence="5 6" key="1">
    <citation type="submission" date="2014-04" db="EMBL/GenBank/DDBJ databases">
        <title>Genome evolution of avian class.</title>
        <authorList>
            <person name="Zhang G."/>
            <person name="Li C."/>
        </authorList>
    </citation>
    <scope>NUCLEOTIDE SEQUENCE [LARGE SCALE GENOMIC DNA]</scope>
    <source>
        <strain evidence="5">BGI_N303</strain>
    </source>
</reference>
<dbReference type="PANTHER" id="PTHR23266">
    <property type="entry name" value="IMMUNOGLOBULIN HEAVY CHAIN"/>
    <property type="match status" value="1"/>
</dbReference>
<dbReference type="InterPro" id="IPR013783">
    <property type="entry name" value="Ig-like_fold"/>
</dbReference>
<dbReference type="SUPFAM" id="SSF48726">
    <property type="entry name" value="Immunoglobulin"/>
    <property type="match status" value="1"/>
</dbReference>
<dbReference type="PROSITE" id="PS50835">
    <property type="entry name" value="IG_LIKE"/>
    <property type="match status" value="1"/>
</dbReference>
<evidence type="ECO:0000256" key="3">
    <source>
        <dbReference type="ARBA" id="ARBA00043265"/>
    </source>
</evidence>
<dbReference type="Pfam" id="PF07686">
    <property type="entry name" value="V-set"/>
    <property type="match status" value="1"/>
</dbReference>
<evidence type="ECO:0000313" key="6">
    <source>
        <dbReference type="Proteomes" id="UP000053760"/>
    </source>
</evidence>
<dbReference type="EMBL" id="KL448114">
    <property type="protein sequence ID" value="KFO80585.1"/>
    <property type="molecule type" value="Genomic_DNA"/>
</dbReference>
<sequence>GLWAQWMLLEAGGGLRAPGDSVLFSCDGLGFSFDTLGHWWYRQAPGSRLESVSYTRHDSSVIQYGPSVQGRATVSQDQFQQKASLTLRALNPKDSARYFCA</sequence>
<keyword evidence="1" id="KW-0391">Immunity</keyword>
<gene>
    <name evidence="5" type="ORF">N303_13372</name>
</gene>
<keyword evidence="6" id="KW-1185">Reference proteome</keyword>
<feature type="non-terminal residue" evidence="5">
    <location>
        <position position="1"/>
    </location>
</feature>
<name>A0A091GDX1_CUCCA</name>
<keyword evidence="2" id="KW-1064">Adaptive immunity</keyword>
<proteinExistence type="predicted"/>
<evidence type="ECO:0000313" key="5">
    <source>
        <dbReference type="EMBL" id="KFO80585.1"/>
    </source>
</evidence>
<dbReference type="InterPro" id="IPR036179">
    <property type="entry name" value="Ig-like_dom_sf"/>
</dbReference>
<dbReference type="InterPro" id="IPR007110">
    <property type="entry name" value="Ig-like_dom"/>
</dbReference>
<feature type="domain" description="Ig-like" evidence="4">
    <location>
        <begin position="19"/>
        <end position="101"/>
    </location>
</feature>
<dbReference type="GO" id="GO:0002250">
    <property type="term" value="P:adaptive immune response"/>
    <property type="evidence" value="ECO:0007669"/>
    <property type="project" value="UniProtKB-KW"/>
</dbReference>
<protein>
    <submittedName>
        <fullName evidence="5">Ig heavy chain V region C3</fullName>
    </submittedName>
</protein>
<evidence type="ECO:0000256" key="2">
    <source>
        <dbReference type="ARBA" id="ARBA00023130"/>
    </source>
</evidence>
<dbReference type="GO" id="GO:0005576">
    <property type="term" value="C:extracellular region"/>
    <property type="evidence" value="ECO:0007669"/>
    <property type="project" value="UniProtKB-ARBA"/>
</dbReference>
<evidence type="ECO:0000256" key="1">
    <source>
        <dbReference type="ARBA" id="ARBA00022859"/>
    </source>
</evidence>
<dbReference type="Proteomes" id="UP000053760">
    <property type="component" value="Unassembled WGS sequence"/>
</dbReference>
<dbReference type="AlphaFoldDB" id="A0A091GDX1"/>
<dbReference type="InterPro" id="IPR013106">
    <property type="entry name" value="Ig_V-set"/>
</dbReference>
<accession>A0A091GDX1</accession>
<organism evidence="5 6">
    <name type="scientific">Cuculus canorus</name>
    <name type="common">Common cuckoo</name>
    <dbReference type="NCBI Taxonomy" id="55661"/>
    <lineage>
        <taxon>Eukaryota</taxon>
        <taxon>Metazoa</taxon>
        <taxon>Chordata</taxon>
        <taxon>Craniata</taxon>
        <taxon>Vertebrata</taxon>
        <taxon>Euteleostomi</taxon>
        <taxon>Archelosauria</taxon>
        <taxon>Archosauria</taxon>
        <taxon>Dinosauria</taxon>
        <taxon>Saurischia</taxon>
        <taxon>Theropoda</taxon>
        <taxon>Coelurosauria</taxon>
        <taxon>Aves</taxon>
        <taxon>Neognathae</taxon>
        <taxon>Neoaves</taxon>
        <taxon>Otidimorphae</taxon>
        <taxon>Cuculiformes</taxon>
        <taxon>Cuculidae</taxon>
        <taxon>Cuculus</taxon>
    </lineage>
</organism>
<keyword evidence="3" id="KW-1280">Immunoglobulin</keyword>
<dbReference type="GO" id="GO:0019814">
    <property type="term" value="C:immunoglobulin complex"/>
    <property type="evidence" value="ECO:0007669"/>
    <property type="project" value="UniProtKB-KW"/>
</dbReference>
<evidence type="ECO:0000259" key="4">
    <source>
        <dbReference type="PROSITE" id="PS50835"/>
    </source>
</evidence>
<dbReference type="Gene3D" id="2.60.40.10">
    <property type="entry name" value="Immunoglobulins"/>
    <property type="match status" value="1"/>
</dbReference>
<dbReference type="SMART" id="SM00406">
    <property type="entry name" value="IGv"/>
    <property type="match status" value="1"/>
</dbReference>
<feature type="non-terminal residue" evidence="5">
    <location>
        <position position="101"/>
    </location>
</feature>